<evidence type="ECO:0000256" key="1">
    <source>
        <dbReference type="ARBA" id="ARBA00005417"/>
    </source>
</evidence>
<sequence length="253" mass="28133">MSEIEIREVSLSYDTPAGRVQGVQEVSLDIERSEFLCLVGPSGCGKSTLLNIIAGFIPPSGGEIRIGGKAVNGHGMDRGVVFQDFAQLFPWRTALGNVAFGLEMKGVAKDEREKIAREQLRLVKLEKFVASYPHHLSGGMQQRVAIARALAYNPAVLLMDEPFAALDALTRDDMQRLLADVWHETKKTVIYVTHNVAEAVYLADRVIIMTPHPGTVKSEIRIDLPRPRDPLSVEFLDYQKRLLRELGQDKANN</sequence>
<dbReference type="InterPro" id="IPR027417">
    <property type="entry name" value="P-loop_NTPase"/>
</dbReference>
<dbReference type="CDD" id="cd03293">
    <property type="entry name" value="ABC_NrtD_SsuB_transporters"/>
    <property type="match status" value="1"/>
</dbReference>
<dbReference type="Proteomes" id="UP000194137">
    <property type="component" value="Chromosome"/>
</dbReference>
<keyword evidence="2" id="KW-0813">Transport</keyword>
<dbReference type="InterPro" id="IPR003439">
    <property type="entry name" value="ABC_transporter-like_ATP-bd"/>
</dbReference>
<dbReference type="KEGG" id="psin:CAK95_17125"/>
<protein>
    <submittedName>
        <fullName evidence="5">Nitrate ABC transporter ATP-binding protein</fullName>
    </submittedName>
</protein>
<dbReference type="InterPro" id="IPR017871">
    <property type="entry name" value="ABC_transporter-like_CS"/>
</dbReference>
<dbReference type="SUPFAM" id="SSF52540">
    <property type="entry name" value="P-loop containing nucleoside triphosphate hydrolases"/>
    <property type="match status" value="1"/>
</dbReference>
<dbReference type="InterPro" id="IPR003593">
    <property type="entry name" value="AAA+_ATPase"/>
</dbReference>
<dbReference type="STRING" id="1235591.CAK95_17125"/>
<keyword evidence="3" id="KW-0547">Nucleotide-binding</keyword>
<comment type="similarity">
    <text evidence="1">Belongs to the ABC transporter superfamily.</text>
</comment>
<keyword evidence="4 5" id="KW-0067">ATP-binding</keyword>
<dbReference type="Gene3D" id="3.40.50.300">
    <property type="entry name" value="P-loop containing nucleotide triphosphate hydrolases"/>
    <property type="match status" value="1"/>
</dbReference>
<dbReference type="PANTHER" id="PTHR42788:SF13">
    <property type="entry name" value="ALIPHATIC SULFONATES IMPORT ATP-BINDING PROTEIN SSUB"/>
    <property type="match status" value="1"/>
</dbReference>
<dbReference type="SMART" id="SM00382">
    <property type="entry name" value="AAA"/>
    <property type="match status" value="1"/>
</dbReference>
<organism evidence="5 6">
    <name type="scientific">Pseudorhodoplanes sinuspersici</name>
    <dbReference type="NCBI Taxonomy" id="1235591"/>
    <lineage>
        <taxon>Bacteria</taxon>
        <taxon>Pseudomonadati</taxon>
        <taxon>Pseudomonadota</taxon>
        <taxon>Alphaproteobacteria</taxon>
        <taxon>Hyphomicrobiales</taxon>
        <taxon>Pseudorhodoplanes</taxon>
    </lineage>
</organism>
<dbReference type="PROSITE" id="PS00211">
    <property type="entry name" value="ABC_TRANSPORTER_1"/>
    <property type="match status" value="1"/>
</dbReference>
<name>A0A1W6ZT66_9HYPH</name>
<dbReference type="PROSITE" id="PS50893">
    <property type="entry name" value="ABC_TRANSPORTER_2"/>
    <property type="match status" value="1"/>
</dbReference>
<evidence type="ECO:0000256" key="3">
    <source>
        <dbReference type="ARBA" id="ARBA00022741"/>
    </source>
</evidence>
<dbReference type="Pfam" id="PF00005">
    <property type="entry name" value="ABC_tran"/>
    <property type="match status" value="1"/>
</dbReference>
<gene>
    <name evidence="5" type="ORF">CAK95_17125</name>
</gene>
<dbReference type="AlphaFoldDB" id="A0A1W6ZT66"/>
<dbReference type="RefSeq" id="WP_086089003.1">
    <property type="nucleotide sequence ID" value="NZ_CP021112.1"/>
</dbReference>
<dbReference type="InterPro" id="IPR050166">
    <property type="entry name" value="ABC_transporter_ATP-bind"/>
</dbReference>
<dbReference type="OrthoDB" id="9797536at2"/>
<evidence type="ECO:0000313" key="5">
    <source>
        <dbReference type="EMBL" id="ARQ00607.1"/>
    </source>
</evidence>
<keyword evidence="6" id="KW-1185">Reference proteome</keyword>
<evidence type="ECO:0000256" key="4">
    <source>
        <dbReference type="ARBA" id="ARBA00022840"/>
    </source>
</evidence>
<reference evidence="5 6" key="1">
    <citation type="submission" date="2017-05" db="EMBL/GenBank/DDBJ databases">
        <title>Full genome sequence of Pseudorhodoplanes sinuspersici.</title>
        <authorList>
            <person name="Dastgheib S.M.M."/>
            <person name="Shavandi M."/>
            <person name="Tirandaz H."/>
        </authorList>
    </citation>
    <scope>NUCLEOTIDE SEQUENCE [LARGE SCALE GENOMIC DNA]</scope>
    <source>
        <strain evidence="5 6">RIPI110</strain>
    </source>
</reference>
<proteinExistence type="inferred from homology"/>
<evidence type="ECO:0000256" key="2">
    <source>
        <dbReference type="ARBA" id="ARBA00022448"/>
    </source>
</evidence>
<evidence type="ECO:0000313" key="6">
    <source>
        <dbReference type="Proteomes" id="UP000194137"/>
    </source>
</evidence>
<accession>A0A1W6ZT66</accession>
<dbReference type="EMBL" id="CP021112">
    <property type="protein sequence ID" value="ARQ00607.1"/>
    <property type="molecule type" value="Genomic_DNA"/>
</dbReference>
<dbReference type="GO" id="GO:0005524">
    <property type="term" value="F:ATP binding"/>
    <property type="evidence" value="ECO:0007669"/>
    <property type="project" value="UniProtKB-KW"/>
</dbReference>
<dbReference type="GO" id="GO:0016887">
    <property type="term" value="F:ATP hydrolysis activity"/>
    <property type="evidence" value="ECO:0007669"/>
    <property type="project" value="InterPro"/>
</dbReference>
<dbReference type="PANTHER" id="PTHR42788">
    <property type="entry name" value="TAURINE IMPORT ATP-BINDING PROTEIN-RELATED"/>
    <property type="match status" value="1"/>
</dbReference>